<reference evidence="1" key="1">
    <citation type="submission" date="2023-03" db="EMBL/GenBank/DDBJ databases">
        <title>Andean soil-derived lignocellulolytic bacterial consortium as a source of novel taxa and putative plastic-active enzymes.</title>
        <authorList>
            <person name="Diaz-Garcia L."/>
            <person name="Chuvochina M."/>
            <person name="Feuerriegel G."/>
            <person name="Bunk B."/>
            <person name="Sproer C."/>
            <person name="Streit W.R."/>
            <person name="Rodriguez L.M."/>
            <person name="Overmann J."/>
            <person name="Jimenez D.J."/>
        </authorList>
    </citation>
    <scope>NUCLEOTIDE SEQUENCE</scope>
    <source>
        <strain evidence="1">MAG 4196</strain>
    </source>
</reference>
<dbReference type="Pfam" id="PF11367">
    <property type="entry name" value="Tail_completion_gp17"/>
    <property type="match status" value="1"/>
</dbReference>
<protein>
    <submittedName>
        <fullName evidence="1">DUF3168 domain-containing protein</fullName>
    </submittedName>
</protein>
<dbReference type="Gene3D" id="3.30.2000.30">
    <property type="match status" value="1"/>
</dbReference>
<dbReference type="InterPro" id="IPR021508">
    <property type="entry name" value="Gp17-like"/>
</dbReference>
<gene>
    <name evidence="1" type="ORF">P0Y65_05825</name>
</gene>
<accession>A0AAJ5VVX3</accession>
<name>A0AAJ5VVX3_9HYPH</name>
<sequence length="131" mass="14557">MSDPTVALQQAMTDRLRAILGEEIGVYDFVSEAATLPYATVGVISAVPIDEMCWDRSEVSVQIDLWDDEQTSRKVKERAAVVRDAFHEFDGLVVTGFAVDRMRVDGVFLSREAQTLLNRARIVVAVEAQPN</sequence>
<proteinExistence type="predicted"/>
<dbReference type="Proteomes" id="UP001217476">
    <property type="component" value="Chromosome"/>
</dbReference>
<dbReference type="InterPro" id="IPR053745">
    <property type="entry name" value="Viral_Tail_Comp_sf"/>
</dbReference>
<evidence type="ECO:0000313" key="1">
    <source>
        <dbReference type="EMBL" id="WEK05774.1"/>
    </source>
</evidence>
<dbReference type="AlphaFoldDB" id="A0AAJ5VVX3"/>
<dbReference type="EMBL" id="CP119312">
    <property type="protein sequence ID" value="WEK05774.1"/>
    <property type="molecule type" value="Genomic_DNA"/>
</dbReference>
<evidence type="ECO:0000313" key="2">
    <source>
        <dbReference type="Proteomes" id="UP001217476"/>
    </source>
</evidence>
<organism evidence="1 2">
    <name type="scientific">Candidatus Devosia phytovorans</name>
    <dbReference type="NCBI Taxonomy" id="3121372"/>
    <lineage>
        <taxon>Bacteria</taxon>
        <taxon>Pseudomonadati</taxon>
        <taxon>Pseudomonadota</taxon>
        <taxon>Alphaproteobacteria</taxon>
        <taxon>Hyphomicrobiales</taxon>
        <taxon>Devosiaceae</taxon>
        <taxon>Devosia</taxon>
    </lineage>
</organism>